<dbReference type="RefSeq" id="WP_125008572.1">
    <property type="nucleotide sequence ID" value="NZ_BEXA01000003.1"/>
</dbReference>
<organism evidence="1 2">
    <name type="scientific">Lentilactobacillus kosonis</name>
    <dbReference type="NCBI Taxonomy" id="2810561"/>
    <lineage>
        <taxon>Bacteria</taxon>
        <taxon>Bacillati</taxon>
        <taxon>Bacillota</taxon>
        <taxon>Bacilli</taxon>
        <taxon>Lactobacillales</taxon>
        <taxon>Lactobacillaceae</taxon>
        <taxon>Lentilactobacillus</taxon>
    </lineage>
</organism>
<name>A0A401FMW0_9LACO</name>
<dbReference type="Proteomes" id="UP000286974">
    <property type="component" value="Unassembled WGS sequence"/>
</dbReference>
<protein>
    <submittedName>
        <fullName evidence="1">Uncharacterized protein</fullName>
    </submittedName>
</protein>
<comment type="caution">
    <text evidence="1">The sequence shown here is derived from an EMBL/GenBank/DDBJ whole genome shotgun (WGS) entry which is preliminary data.</text>
</comment>
<accession>A0A401FMW0</accession>
<proteinExistence type="predicted"/>
<keyword evidence="2" id="KW-1185">Reference proteome</keyword>
<sequence>MAKKVKFDLLSEDANEQAVFDFINFYFDRFKLNNLEILADYKVDYYLNDINHFISENQSLTPNQLREELFRRCNSEINKVISVIDPEYFDTGNLVSGSWDEWYEQKFATIPVRD</sequence>
<gene>
    <name evidence="1" type="ORF">NBRC111893_1865</name>
</gene>
<dbReference type="AlphaFoldDB" id="A0A401FMW0"/>
<dbReference type="EMBL" id="BEXA01000003">
    <property type="protein sequence ID" value="GAY73719.1"/>
    <property type="molecule type" value="Genomic_DNA"/>
</dbReference>
<evidence type="ECO:0000313" key="2">
    <source>
        <dbReference type="Proteomes" id="UP000286974"/>
    </source>
</evidence>
<evidence type="ECO:0000313" key="1">
    <source>
        <dbReference type="EMBL" id="GAY73719.1"/>
    </source>
</evidence>
<reference evidence="1 2" key="1">
    <citation type="submission" date="2017-11" db="EMBL/GenBank/DDBJ databases">
        <title>Draft Genome Sequence of Lactobacillus curieae NBRC 111893 isolated from Koso, a Japanese sugar-Vegetable Fermented Beverage.</title>
        <authorList>
            <person name="Chiou T.Y."/>
            <person name="Oshima K."/>
            <person name="Suda W."/>
            <person name="Hattori M."/>
            <person name="Takahashi T."/>
        </authorList>
    </citation>
    <scope>NUCLEOTIDE SEQUENCE [LARGE SCALE GENOMIC DNA]</scope>
    <source>
        <strain evidence="1 2">NBRC111893</strain>
    </source>
</reference>
<dbReference type="OrthoDB" id="2301346at2"/>